<evidence type="ECO:0000256" key="4">
    <source>
        <dbReference type="ARBA" id="ARBA00022989"/>
    </source>
</evidence>
<dbReference type="GO" id="GO:0030145">
    <property type="term" value="F:manganese ion binding"/>
    <property type="evidence" value="ECO:0007669"/>
    <property type="project" value="InterPro"/>
</dbReference>
<evidence type="ECO:0000256" key="1">
    <source>
        <dbReference type="ARBA" id="ARBA00004370"/>
    </source>
</evidence>
<evidence type="ECO:0000256" key="3">
    <source>
        <dbReference type="ARBA" id="ARBA00022692"/>
    </source>
</evidence>
<dbReference type="InterPro" id="IPR009388">
    <property type="entry name" value="PSII_PsbY"/>
</dbReference>
<accession>A0A8J5C9T2</accession>
<dbReference type="HAMAP" id="MF_00717">
    <property type="entry name" value="PSII_PsbY"/>
    <property type="match status" value="1"/>
</dbReference>
<keyword evidence="5" id="KW-0793">Thylakoid</keyword>
<dbReference type="GO" id="GO:0009534">
    <property type="term" value="C:chloroplast thylakoid"/>
    <property type="evidence" value="ECO:0007669"/>
    <property type="project" value="TreeGrafter"/>
</dbReference>
<dbReference type="PANTHER" id="PTHR34790:SF1">
    <property type="entry name" value="PHOTOSYSTEM II CORE COMPLEX PROTEINS PSBY, CHLOROPLASTIC"/>
    <property type="match status" value="1"/>
</dbReference>
<comment type="subcellular location">
    <subcellularLocation>
        <location evidence="1">Membrane</location>
    </subcellularLocation>
</comment>
<sequence>MATMVALLNAKCPTSYSLTAVPKAAAPKQHLPLSLPRRLPAVPQLLSVSNPTSAAAALAGTVFAALATSDAAFAAQQIAEIAESGGGDSRGLALLLPIVPAVLWVLYNILQPALNQLSRMRAEKAVVAGLGLGAALAGLAAPPSASAAGEAMMVADAASSNDSRGLLLLFVVAPAILWVLYNILQPALNQINKMKSG</sequence>
<dbReference type="Proteomes" id="UP000734854">
    <property type="component" value="Unassembled WGS sequence"/>
</dbReference>
<reference evidence="9 10" key="1">
    <citation type="submission" date="2020-08" db="EMBL/GenBank/DDBJ databases">
        <title>Plant Genome Project.</title>
        <authorList>
            <person name="Zhang R.-G."/>
        </authorList>
    </citation>
    <scope>NUCLEOTIDE SEQUENCE [LARGE SCALE GENOMIC DNA]</scope>
    <source>
        <tissue evidence="9">Rhizome</tissue>
    </source>
</reference>
<evidence type="ECO:0000256" key="2">
    <source>
        <dbReference type="ARBA" id="ARBA00022531"/>
    </source>
</evidence>
<feature type="transmembrane region" description="Helical" evidence="8">
    <location>
        <begin position="122"/>
        <end position="145"/>
    </location>
</feature>
<name>A0A8J5C9T2_ZINOF</name>
<dbReference type="AlphaFoldDB" id="A0A8J5C9T2"/>
<evidence type="ECO:0000313" key="10">
    <source>
        <dbReference type="Proteomes" id="UP000734854"/>
    </source>
</evidence>
<gene>
    <name evidence="9" type="ORF">ZIOFF_071621</name>
</gene>
<dbReference type="OrthoDB" id="2016024at2759"/>
<evidence type="ECO:0000256" key="8">
    <source>
        <dbReference type="SAM" id="Phobius"/>
    </source>
</evidence>
<dbReference type="GO" id="GO:0009523">
    <property type="term" value="C:photosystem II"/>
    <property type="evidence" value="ECO:0007669"/>
    <property type="project" value="UniProtKB-KW"/>
</dbReference>
<dbReference type="EMBL" id="JACMSC010000021">
    <property type="protein sequence ID" value="KAG6470547.1"/>
    <property type="molecule type" value="Genomic_DNA"/>
</dbReference>
<comment type="caution">
    <text evidence="9">The sequence shown here is derived from an EMBL/GenBank/DDBJ whole genome shotgun (WGS) entry which is preliminary data.</text>
</comment>
<protein>
    <recommendedName>
        <fullName evidence="11">Photosystem II core complex proteins psbY, chloroplastic</fullName>
    </recommendedName>
</protein>
<organism evidence="9 10">
    <name type="scientific">Zingiber officinale</name>
    <name type="common">Ginger</name>
    <name type="synonym">Amomum zingiber</name>
    <dbReference type="NCBI Taxonomy" id="94328"/>
    <lineage>
        <taxon>Eukaryota</taxon>
        <taxon>Viridiplantae</taxon>
        <taxon>Streptophyta</taxon>
        <taxon>Embryophyta</taxon>
        <taxon>Tracheophyta</taxon>
        <taxon>Spermatophyta</taxon>
        <taxon>Magnoliopsida</taxon>
        <taxon>Liliopsida</taxon>
        <taxon>Zingiberales</taxon>
        <taxon>Zingiberaceae</taxon>
        <taxon>Zingiber</taxon>
    </lineage>
</organism>
<feature type="transmembrane region" description="Helical" evidence="8">
    <location>
        <begin position="165"/>
        <end position="184"/>
    </location>
</feature>
<keyword evidence="3 8" id="KW-0812">Transmembrane</keyword>
<keyword evidence="6 8" id="KW-0472">Membrane</keyword>
<keyword evidence="7" id="KW-0604">Photosystem II</keyword>
<dbReference type="PANTHER" id="PTHR34790">
    <property type="entry name" value="PHOTOSYSTEM II CORE COMPLEX PROTEINS PSBY, CHLOROPLASTIC"/>
    <property type="match status" value="1"/>
</dbReference>
<evidence type="ECO:0000256" key="5">
    <source>
        <dbReference type="ARBA" id="ARBA00023078"/>
    </source>
</evidence>
<dbReference type="GO" id="GO:0045454">
    <property type="term" value="P:cell redox homeostasis"/>
    <property type="evidence" value="ECO:0007669"/>
    <property type="project" value="TreeGrafter"/>
</dbReference>
<dbReference type="GO" id="GO:0015979">
    <property type="term" value="P:photosynthesis"/>
    <property type="evidence" value="ECO:0007669"/>
    <property type="project" value="UniProtKB-KW"/>
</dbReference>
<keyword evidence="10" id="KW-1185">Reference proteome</keyword>
<keyword evidence="4 8" id="KW-1133">Transmembrane helix</keyword>
<evidence type="ECO:0000313" key="9">
    <source>
        <dbReference type="EMBL" id="KAG6470547.1"/>
    </source>
</evidence>
<dbReference type="InterPro" id="IPR038760">
    <property type="entry name" value="PsbY_plant"/>
</dbReference>
<evidence type="ECO:0008006" key="11">
    <source>
        <dbReference type="Google" id="ProtNLM"/>
    </source>
</evidence>
<keyword evidence="2" id="KW-0602">Photosynthesis</keyword>
<dbReference type="Pfam" id="PF06298">
    <property type="entry name" value="PsbY"/>
    <property type="match status" value="2"/>
</dbReference>
<proteinExistence type="inferred from homology"/>
<evidence type="ECO:0000256" key="6">
    <source>
        <dbReference type="ARBA" id="ARBA00023136"/>
    </source>
</evidence>
<feature type="transmembrane region" description="Helical" evidence="8">
    <location>
        <begin position="92"/>
        <end position="110"/>
    </location>
</feature>
<evidence type="ECO:0000256" key="7">
    <source>
        <dbReference type="ARBA" id="ARBA00023276"/>
    </source>
</evidence>